<dbReference type="PANTHER" id="PTHR45971">
    <property type="entry name" value="PHOX (PX) DOMAIN-CONTAINING PROTEIN"/>
    <property type="match status" value="1"/>
</dbReference>
<evidence type="ECO:0000313" key="5">
    <source>
        <dbReference type="RefSeq" id="XP_050925217.1"/>
    </source>
</evidence>
<name>A0AAJ8B2K0_LATCA</name>
<feature type="compositionally biased region" description="Low complexity" evidence="2">
    <location>
        <begin position="88"/>
        <end position="97"/>
    </location>
</feature>
<feature type="region of interest" description="Disordered" evidence="2">
    <location>
        <begin position="21"/>
        <end position="225"/>
    </location>
</feature>
<dbReference type="Pfam" id="PF21054">
    <property type="entry name" value="RUBC_PIKBD"/>
    <property type="match status" value="1"/>
</dbReference>
<organism evidence="4 5">
    <name type="scientific">Lates calcarifer</name>
    <name type="common">Barramundi</name>
    <name type="synonym">Holocentrus calcarifer</name>
    <dbReference type="NCBI Taxonomy" id="8187"/>
    <lineage>
        <taxon>Eukaryota</taxon>
        <taxon>Metazoa</taxon>
        <taxon>Chordata</taxon>
        <taxon>Craniata</taxon>
        <taxon>Vertebrata</taxon>
        <taxon>Euteleostomi</taxon>
        <taxon>Actinopterygii</taxon>
        <taxon>Neopterygii</taxon>
        <taxon>Teleostei</taxon>
        <taxon>Neoteleostei</taxon>
        <taxon>Acanthomorphata</taxon>
        <taxon>Carangaria</taxon>
        <taxon>Carangaria incertae sedis</taxon>
        <taxon>Centropomidae</taxon>
        <taxon>Lates</taxon>
    </lineage>
</organism>
<dbReference type="GeneID" id="108879790"/>
<dbReference type="GO" id="GO:0097352">
    <property type="term" value="P:autophagosome maturation"/>
    <property type="evidence" value="ECO:0007669"/>
    <property type="project" value="TreeGrafter"/>
</dbReference>
<dbReference type="InterPro" id="IPR052428">
    <property type="entry name" value="Autophagy_HostDef_Reg"/>
</dbReference>
<feature type="compositionally biased region" description="Low complexity" evidence="2">
    <location>
        <begin position="42"/>
        <end position="58"/>
    </location>
</feature>
<evidence type="ECO:0000259" key="3">
    <source>
        <dbReference type="SMART" id="SM01175"/>
    </source>
</evidence>
<dbReference type="KEGG" id="lcf:108879790"/>
<dbReference type="InterPro" id="IPR025258">
    <property type="entry name" value="RH_dom"/>
</dbReference>
<feature type="compositionally biased region" description="Polar residues" evidence="2">
    <location>
        <begin position="412"/>
        <end position="421"/>
    </location>
</feature>
<dbReference type="GO" id="GO:0000421">
    <property type="term" value="C:autophagosome membrane"/>
    <property type="evidence" value="ECO:0007669"/>
    <property type="project" value="TreeGrafter"/>
</dbReference>
<proteinExistence type="predicted"/>
<protein>
    <submittedName>
        <fullName evidence="5">LOW QUALITY PROTEIN: protein associated with UVRAG as autophagy enhancer-like</fullName>
    </submittedName>
</protein>
<accession>A0AAJ8B2K0</accession>
<feature type="compositionally biased region" description="Polar residues" evidence="2">
    <location>
        <begin position="171"/>
        <end position="181"/>
    </location>
</feature>
<evidence type="ECO:0000256" key="1">
    <source>
        <dbReference type="ARBA" id="ARBA00023006"/>
    </source>
</evidence>
<keyword evidence="1" id="KW-0072">Autophagy</keyword>
<feature type="region of interest" description="Disordered" evidence="2">
    <location>
        <begin position="461"/>
        <end position="481"/>
    </location>
</feature>
<feature type="compositionally biased region" description="Acidic residues" evidence="2">
    <location>
        <begin position="396"/>
        <end position="405"/>
    </location>
</feature>
<dbReference type="GO" id="GO:0061909">
    <property type="term" value="P:autophagosome-lysosome fusion"/>
    <property type="evidence" value="ECO:0007669"/>
    <property type="project" value="TreeGrafter"/>
</dbReference>
<feature type="region of interest" description="Disordered" evidence="2">
    <location>
        <begin position="247"/>
        <end position="280"/>
    </location>
</feature>
<dbReference type="PANTHER" id="PTHR45971:SF2">
    <property type="entry name" value="PROTEIN ASSOCIATED WITH UVRAG AS AUTOPHAGY ENHANCER"/>
    <property type="match status" value="1"/>
</dbReference>
<reference evidence="5" key="1">
    <citation type="submission" date="2025-08" db="UniProtKB">
        <authorList>
            <consortium name="RefSeq"/>
        </authorList>
    </citation>
    <scope>IDENTIFICATION</scope>
    <source>
        <tissue evidence="5">Brain</tissue>
    </source>
</reference>
<gene>
    <name evidence="5" type="primary">LOC108879790</name>
</gene>
<dbReference type="SMART" id="SM01175">
    <property type="entry name" value="DUF4206"/>
    <property type="match status" value="1"/>
</dbReference>
<dbReference type="RefSeq" id="XP_050925217.1">
    <property type="nucleotide sequence ID" value="XM_051069260.1"/>
</dbReference>
<dbReference type="InterPro" id="IPR048569">
    <property type="entry name" value="RUBC_PIKBD"/>
</dbReference>
<sequence length="762" mass="85778">MSSSLCTSRYISWCVDSVAESPTPVITAPTATGELSHPNHQSPGSGSVPLLLLSPPESSRGETTLSHQPPQPAPQRTHHKTSAHSHPSRCSPRSSSALYNIDKATNSHSDVSEDDDSEEGRKGNSRPPETESRSEEDRSLLHPEAERFLLPRSSPVISRRHRPISWHGGETDTTNPPSLDSSPAAGSLSLHQHGRPTGGSMEDLGSKPSSGHRSSPRQEEKKQRCISVSSNLNNFLISLFHLPFSGQQGDEHRGQRRTSCDAPRTPGLSTSAKHSKQRSCSGIPESSADIFKTSCELEKENAHFIVVDMVLEVLEGVKWTLSCDPRTSTQHTDYNMCTHRHTNSAEDCLTREHKQRCETHRLTQSCSSRQSRHSEKMSHRNTHSSNVHTNRHTEDKEEEEDTGNDEAEHQPKTLSVLSTDSGFEDCGVDTTLTPKDSLRNAEWLAQQLVLEFRRSWLPSREPRRGRQSLRSSLQELPGTGRVAVSGDSLTEEIRLRTRMRGSLNWAPPRFQIIFTVQPTLRRSEVVGLQHFLCAGCGTEVEPRYIKKLRYCEYLGRYFCDCCHSGSEAVIPGRVLSCWDFGRYPVSDFSKQLLDSVWHQPLFDLTCVGKTLCSRVKELDKFRELQEQLLVIKKLLRACRLSERVMSEFEQLPAHLISEQPHVFSMDDLLRVKKGQLVAQAKALQHSAISHIENCELCLARGFICEFCRENDIIFPFQRDICRRCPVCKACFHKHCFVEKKCPKCARIQSRKKHSDGCVTCND</sequence>
<feature type="region of interest" description="Disordered" evidence="2">
    <location>
        <begin position="359"/>
        <end position="421"/>
    </location>
</feature>
<dbReference type="GO" id="GO:0061910">
    <property type="term" value="P:autophagosome-endosome fusion"/>
    <property type="evidence" value="ECO:0007669"/>
    <property type="project" value="TreeGrafter"/>
</dbReference>
<dbReference type="Proteomes" id="UP000694890">
    <property type="component" value="Unplaced"/>
</dbReference>
<dbReference type="GO" id="GO:1901981">
    <property type="term" value="F:phosphatidylinositol phosphate binding"/>
    <property type="evidence" value="ECO:0007669"/>
    <property type="project" value="TreeGrafter"/>
</dbReference>
<feature type="domain" description="Rubicon Homology" evidence="3">
    <location>
        <begin position="549"/>
        <end position="751"/>
    </location>
</feature>
<dbReference type="AlphaFoldDB" id="A0AAJ8B2K0"/>
<evidence type="ECO:0000256" key="2">
    <source>
        <dbReference type="SAM" id="MobiDB-lite"/>
    </source>
</evidence>
<dbReference type="Pfam" id="PF13901">
    <property type="entry name" value="RH_dom"/>
    <property type="match status" value="1"/>
</dbReference>
<feature type="compositionally biased region" description="Basic residues" evidence="2">
    <location>
        <begin position="76"/>
        <end position="87"/>
    </location>
</feature>
<evidence type="ECO:0000313" key="4">
    <source>
        <dbReference type="Proteomes" id="UP000694890"/>
    </source>
</evidence>
<feature type="compositionally biased region" description="Basic and acidic residues" evidence="2">
    <location>
        <begin position="128"/>
        <end position="149"/>
    </location>
</feature>